<evidence type="ECO:0000256" key="2">
    <source>
        <dbReference type="ARBA" id="ARBA00023015"/>
    </source>
</evidence>
<keyword evidence="3" id="KW-0238">DNA-binding</keyword>
<reference evidence="7" key="1">
    <citation type="submission" date="2018-10" db="EMBL/GenBank/DDBJ databases">
        <title>Population genomic analysis revealed the cold adaptation of white poplar.</title>
        <authorList>
            <person name="Liu Y.-J."/>
        </authorList>
    </citation>
    <scope>NUCLEOTIDE SEQUENCE [LARGE SCALE GENOMIC DNA]</scope>
    <source>
        <strain evidence="7">PAL-ZL1</strain>
    </source>
</reference>
<dbReference type="SMART" id="SM01019">
    <property type="entry name" value="B3"/>
    <property type="match status" value="1"/>
</dbReference>
<evidence type="ECO:0000256" key="1">
    <source>
        <dbReference type="ARBA" id="ARBA00004123"/>
    </source>
</evidence>
<comment type="caution">
    <text evidence="7">The sequence shown here is derived from an EMBL/GenBank/DDBJ whole genome shotgun (WGS) entry which is preliminary data.</text>
</comment>
<dbReference type="InterPro" id="IPR044800">
    <property type="entry name" value="LEC2-like"/>
</dbReference>
<organism evidence="7">
    <name type="scientific">Populus alba</name>
    <name type="common">White poplar</name>
    <dbReference type="NCBI Taxonomy" id="43335"/>
    <lineage>
        <taxon>Eukaryota</taxon>
        <taxon>Viridiplantae</taxon>
        <taxon>Streptophyta</taxon>
        <taxon>Embryophyta</taxon>
        <taxon>Tracheophyta</taxon>
        <taxon>Spermatophyta</taxon>
        <taxon>Magnoliopsida</taxon>
        <taxon>eudicotyledons</taxon>
        <taxon>Gunneridae</taxon>
        <taxon>Pentapetalae</taxon>
        <taxon>rosids</taxon>
        <taxon>fabids</taxon>
        <taxon>Malpighiales</taxon>
        <taxon>Salicaceae</taxon>
        <taxon>Saliceae</taxon>
        <taxon>Populus</taxon>
    </lineage>
</organism>
<dbReference type="GO" id="GO:0005634">
    <property type="term" value="C:nucleus"/>
    <property type="evidence" value="ECO:0007669"/>
    <property type="project" value="UniProtKB-SubCell"/>
</dbReference>
<dbReference type="GO" id="GO:0003700">
    <property type="term" value="F:DNA-binding transcription factor activity"/>
    <property type="evidence" value="ECO:0007669"/>
    <property type="project" value="InterPro"/>
</dbReference>
<dbReference type="EMBL" id="RCHU01000035">
    <property type="protein sequence ID" value="TKS17338.1"/>
    <property type="molecule type" value="Genomic_DNA"/>
</dbReference>
<dbReference type="InterPro" id="IPR015300">
    <property type="entry name" value="DNA-bd_pseudobarrel_sf"/>
</dbReference>
<keyword evidence="4" id="KW-0804">Transcription</keyword>
<dbReference type="GO" id="GO:0003677">
    <property type="term" value="F:DNA binding"/>
    <property type="evidence" value="ECO:0007669"/>
    <property type="project" value="UniProtKB-KW"/>
</dbReference>
<sequence>MAIFSKILTKTDAEKRLSVPIKFLKSLPPFKSGHAVDFQAKEERGRVWTFQCSTRKKGRYKKPVLSKGWLAFANKKKLKVGDKIVFYKGRNQETEKPFYGVRVEREIKILGAVVGYMNP</sequence>
<evidence type="ECO:0000256" key="4">
    <source>
        <dbReference type="ARBA" id="ARBA00023163"/>
    </source>
</evidence>
<keyword evidence="2" id="KW-0805">Transcription regulation</keyword>
<dbReference type="SUPFAM" id="SSF101936">
    <property type="entry name" value="DNA-binding pseudobarrel domain"/>
    <property type="match status" value="1"/>
</dbReference>
<keyword evidence="5" id="KW-0539">Nucleus</keyword>
<gene>
    <name evidence="7" type="ORF">D5086_0000014220</name>
</gene>
<evidence type="ECO:0000256" key="3">
    <source>
        <dbReference type="ARBA" id="ARBA00023125"/>
    </source>
</evidence>
<dbReference type="Gene3D" id="2.40.330.10">
    <property type="entry name" value="DNA-binding pseudobarrel domain"/>
    <property type="match status" value="1"/>
</dbReference>
<dbReference type="PANTHER" id="PTHR31140">
    <property type="entry name" value="B3 DOMAIN-CONTAINING TRANSCRIPTION FACTOR ABI3"/>
    <property type="match status" value="1"/>
</dbReference>
<proteinExistence type="predicted"/>
<dbReference type="Pfam" id="PF02362">
    <property type="entry name" value="B3"/>
    <property type="match status" value="1"/>
</dbReference>
<comment type="subcellular location">
    <subcellularLocation>
        <location evidence="1">Nucleus</location>
    </subcellularLocation>
</comment>
<dbReference type="PROSITE" id="PS50863">
    <property type="entry name" value="B3"/>
    <property type="match status" value="1"/>
</dbReference>
<accession>A0A4U5R1B8</accession>
<protein>
    <recommendedName>
        <fullName evidence="6">TF-B3 domain-containing protein</fullName>
    </recommendedName>
</protein>
<dbReference type="AlphaFoldDB" id="A0A4U5R1B8"/>
<evidence type="ECO:0000313" key="7">
    <source>
        <dbReference type="EMBL" id="TKS17338.1"/>
    </source>
</evidence>
<evidence type="ECO:0000256" key="5">
    <source>
        <dbReference type="ARBA" id="ARBA00023242"/>
    </source>
</evidence>
<name>A0A4U5R1B8_POPAL</name>
<evidence type="ECO:0000259" key="6">
    <source>
        <dbReference type="PROSITE" id="PS50863"/>
    </source>
</evidence>
<feature type="domain" description="TF-B3" evidence="6">
    <location>
        <begin position="2"/>
        <end position="105"/>
    </location>
</feature>
<dbReference type="CDD" id="cd10017">
    <property type="entry name" value="B3_DNA"/>
    <property type="match status" value="1"/>
</dbReference>
<dbReference type="InterPro" id="IPR003340">
    <property type="entry name" value="B3_DNA-bd"/>
</dbReference>
<dbReference type="PANTHER" id="PTHR31140:SF145">
    <property type="entry name" value="TF-B3 DOMAIN-CONTAINING PROTEIN"/>
    <property type="match status" value="1"/>
</dbReference>